<keyword evidence="12" id="KW-0564">Palmitate</keyword>
<dbReference type="GO" id="GO:0009279">
    <property type="term" value="C:cell outer membrane"/>
    <property type="evidence" value="ECO:0007669"/>
    <property type="project" value="UniProtKB-SubCell"/>
</dbReference>
<sequence length="376" mass="40259">MNAANFSKLGQLRLRPAPPYWRTVCRNVATALLVSSLAGCGILSGAGPYRATIAVEEGRTDPRYEVVDITATTIGTYGRAPAPSLTSDVSQLRVSNVYLIPGDVIGIMISDSAQEGALFTPLSAGGTVFPKVRVDASGKISLPYVGDIKVAGMTLGQVEHAVQKRLKGKAIDPQVHAELVGDLSGSVLVAGAVKSPGRFSALQGPLTLLDAINQAGGPLLEPHLAKVIVRTGSKVYTYSYQDLLQGRNQPVPPRSEIVVERARQRFVAMGSVKQPGLHDLPSANPSLLETLGAVGGLDESKADPTGVFVFRLNEEDPQSPRAQVFRLNMRNPESIFLAKEFLVQPEDAIYVTNAAVYEWQKIITPILQAILLGQRF</sequence>
<feature type="domain" description="SLBB" evidence="16">
    <location>
        <begin position="264"/>
        <end position="351"/>
    </location>
</feature>
<evidence type="ECO:0000259" key="15">
    <source>
        <dbReference type="Pfam" id="PF02563"/>
    </source>
</evidence>
<evidence type="ECO:0000256" key="8">
    <source>
        <dbReference type="ARBA" id="ARBA00023047"/>
    </source>
</evidence>
<keyword evidence="7" id="KW-0732">Signal</keyword>
<protein>
    <submittedName>
        <fullName evidence="17">Sugar transporter</fullName>
    </submittedName>
</protein>
<evidence type="ECO:0000313" key="18">
    <source>
        <dbReference type="Proteomes" id="UP000215633"/>
    </source>
</evidence>
<keyword evidence="13" id="KW-0998">Cell outer membrane</keyword>
<evidence type="ECO:0000256" key="1">
    <source>
        <dbReference type="ARBA" id="ARBA00004571"/>
    </source>
</evidence>
<dbReference type="GO" id="GO:0046930">
    <property type="term" value="C:pore complex"/>
    <property type="evidence" value="ECO:0007669"/>
    <property type="project" value="UniProtKB-KW"/>
</dbReference>
<evidence type="ECO:0000256" key="6">
    <source>
        <dbReference type="ARBA" id="ARBA00022692"/>
    </source>
</evidence>
<keyword evidence="6" id="KW-0812">Transmembrane</keyword>
<dbReference type="Pfam" id="PF02563">
    <property type="entry name" value="Poly_export"/>
    <property type="match status" value="1"/>
</dbReference>
<keyword evidence="5 17" id="KW-0762">Sugar transport</keyword>
<keyword evidence="8" id="KW-0625">Polysaccharide transport</keyword>
<evidence type="ECO:0000256" key="13">
    <source>
        <dbReference type="ARBA" id="ARBA00023237"/>
    </source>
</evidence>
<evidence type="ECO:0000256" key="9">
    <source>
        <dbReference type="ARBA" id="ARBA00023065"/>
    </source>
</evidence>
<dbReference type="InterPro" id="IPR003715">
    <property type="entry name" value="Poly_export_N"/>
</dbReference>
<keyword evidence="14" id="KW-0449">Lipoprotein</keyword>
<keyword evidence="11" id="KW-0472">Membrane</keyword>
<comment type="caution">
    <text evidence="17">The sequence shown here is derived from an EMBL/GenBank/DDBJ whole genome shotgun (WGS) entry which is preliminary data.</text>
</comment>
<proteinExistence type="inferred from homology"/>
<dbReference type="EMBL" id="NEVT01000006">
    <property type="protein sequence ID" value="OZI75707.1"/>
    <property type="molecule type" value="Genomic_DNA"/>
</dbReference>
<name>A0A261VPC4_9BORD</name>
<reference evidence="18" key="1">
    <citation type="submission" date="2017-05" db="EMBL/GenBank/DDBJ databases">
        <title>Complete and WGS of Bordetella genogroups.</title>
        <authorList>
            <person name="Spilker T."/>
            <person name="Lipuma J."/>
        </authorList>
    </citation>
    <scope>NUCLEOTIDE SEQUENCE [LARGE SCALE GENOMIC DNA]</scope>
    <source>
        <strain evidence="18">AU8256</strain>
    </source>
</reference>
<dbReference type="RefSeq" id="WP_094806694.1">
    <property type="nucleotide sequence ID" value="NZ_NEVT01000006.1"/>
</dbReference>
<evidence type="ECO:0000256" key="5">
    <source>
        <dbReference type="ARBA" id="ARBA00022597"/>
    </source>
</evidence>
<accession>A0A261VPC4</accession>
<feature type="domain" description="SLBB" evidence="16">
    <location>
        <begin position="187"/>
        <end position="246"/>
    </location>
</feature>
<organism evidence="17 18">
    <name type="scientific">Bordetella genomosp. 2</name>
    <dbReference type="NCBI Taxonomy" id="1983456"/>
    <lineage>
        <taxon>Bacteria</taxon>
        <taxon>Pseudomonadati</taxon>
        <taxon>Pseudomonadota</taxon>
        <taxon>Betaproteobacteria</taxon>
        <taxon>Burkholderiales</taxon>
        <taxon>Alcaligenaceae</taxon>
        <taxon>Bordetella</taxon>
    </lineage>
</organism>
<dbReference type="Pfam" id="PF22461">
    <property type="entry name" value="SLBB_2"/>
    <property type="match status" value="2"/>
</dbReference>
<dbReference type="GO" id="GO:0015288">
    <property type="term" value="F:porin activity"/>
    <property type="evidence" value="ECO:0007669"/>
    <property type="project" value="UniProtKB-KW"/>
</dbReference>
<gene>
    <name evidence="17" type="ORF">CAL24_10790</name>
</gene>
<dbReference type="PANTHER" id="PTHR33619:SF3">
    <property type="entry name" value="POLYSACCHARIDE EXPORT PROTEIN GFCE-RELATED"/>
    <property type="match status" value="1"/>
</dbReference>
<comment type="similarity">
    <text evidence="2">Belongs to the BexD/CtrA/VexA family.</text>
</comment>
<evidence type="ECO:0000256" key="10">
    <source>
        <dbReference type="ARBA" id="ARBA00023114"/>
    </source>
</evidence>
<dbReference type="InterPro" id="IPR054765">
    <property type="entry name" value="SLBB_dom"/>
</dbReference>
<keyword evidence="18" id="KW-1185">Reference proteome</keyword>
<dbReference type="Gene3D" id="3.10.560.10">
    <property type="entry name" value="Outer membrane lipoprotein wza domain like"/>
    <property type="match status" value="2"/>
</dbReference>
<dbReference type="InterPro" id="IPR049712">
    <property type="entry name" value="Poly_export"/>
</dbReference>
<evidence type="ECO:0000256" key="11">
    <source>
        <dbReference type="ARBA" id="ARBA00023136"/>
    </source>
</evidence>
<keyword evidence="3" id="KW-0813">Transport</keyword>
<keyword evidence="10" id="KW-0626">Porin</keyword>
<dbReference type="AlphaFoldDB" id="A0A261VPC4"/>
<evidence type="ECO:0000259" key="16">
    <source>
        <dbReference type="Pfam" id="PF22461"/>
    </source>
</evidence>
<dbReference type="Proteomes" id="UP000215633">
    <property type="component" value="Unassembled WGS sequence"/>
</dbReference>
<dbReference type="GO" id="GO:0015159">
    <property type="term" value="F:polysaccharide transmembrane transporter activity"/>
    <property type="evidence" value="ECO:0007669"/>
    <property type="project" value="InterPro"/>
</dbReference>
<dbReference type="GO" id="GO:0006811">
    <property type="term" value="P:monoatomic ion transport"/>
    <property type="evidence" value="ECO:0007669"/>
    <property type="project" value="UniProtKB-KW"/>
</dbReference>
<evidence type="ECO:0000256" key="2">
    <source>
        <dbReference type="ARBA" id="ARBA00009450"/>
    </source>
</evidence>
<keyword evidence="4" id="KW-1134">Transmembrane beta strand</keyword>
<comment type="subcellular location">
    <subcellularLocation>
        <location evidence="1">Cell outer membrane</location>
        <topology evidence="1">Multi-pass membrane protein</topology>
    </subcellularLocation>
</comment>
<keyword evidence="9" id="KW-0406">Ion transport</keyword>
<evidence type="ECO:0000256" key="14">
    <source>
        <dbReference type="ARBA" id="ARBA00023288"/>
    </source>
</evidence>
<evidence type="ECO:0000313" key="17">
    <source>
        <dbReference type="EMBL" id="OZI75707.1"/>
    </source>
</evidence>
<evidence type="ECO:0000256" key="4">
    <source>
        <dbReference type="ARBA" id="ARBA00022452"/>
    </source>
</evidence>
<evidence type="ECO:0000256" key="3">
    <source>
        <dbReference type="ARBA" id="ARBA00022448"/>
    </source>
</evidence>
<dbReference type="Gene3D" id="3.30.1950.10">
    <property type="entry name" value="wza like domain"/>
    <property type="match status" value="1"/>
</dbReference>
<evidence type="ECO:0000256" key="7">
    <source>
        <dbReference type="ARBA" id="ARBA00022729"/>
    </source>
</evidence>
<dbReference type="PANTHER" id="PTHR33619">
    <property type="entry name" value="POLYSACCHARIDE EXPORT PROTEIN GFCE-RELATED"/>
    <property type="match status" value="1"/>
</dbReference>
<feature type="domain" description="Polysaccharide export protein N-terminal" evidence="15">
    <location>
        <begin position="96"/>
        <end position="178"/>
    </location>
</feature>
<evidence type="ECO:0000256" key="12">
    <source>
        <dbReference type="ARBA" id="ARBA00023139"/>
    </source>
</evidence>